<dbReference type="SUPFAM" id="SSF55394">
    <property type="entry name" value="Bactericidal permeability-increasing protein, BPI"/>
    <property type="match status" value="2"/>
</dbReference>
<evidence type="ECO:0000259" key="10">
    <source>
        <dbReference type="SMART" id="SM00329"/>
    </source>
</evidence>
<dbReference type="FunFam" id="3.15.10.10:FF:000001">
    <property type="entry name" value="phospholipid transfer protein-like"/>
    <property type="match status" value="1"/>
</dbReference>
<dbReference type="Gene3D" id="3.15.20.10">
    <property type="entry name" value="Bactericidal permeability-increasing protein, domain 2"/>
    <property type="match status" value="1"/>
</dbReference>
<feature type="domain" description="Lipid-binding serum glycoprotein N-terminal" evidence="9">
    <location>
        <begin position="27"/>
        <end position="248"/>
    </location>
</feature>
<comment type="domain">
    <text evidence="7">The N- and C-terminal barrels adopt an identical fold despite having only 13% of conserved residues.</text>
</comment>
<dbReference type="OrthoDB" id="9938407at2759"/>
<evidence type="ECO:0000256" key="3">
    <source>
        <dbReference type="ARBA" id="ARBA00022525"/>
    </source>
</evidence>
<dbReference type="FunFam" id="3.15.20.10:FF:000001">
    <property type="entry name" value="Phospholipid transfer protein"/>
    <property type="match status" value="1"/>
</dbReference>
<keyword evidence="7" id="KW-0391">Immunity</keyword>
<dbReference type="STRING" id="55544.A0A4D9E5D1"/>
<keyword evidence="4 6" id="KW-1015">Disulfide bond</keyword>
<dbReference type="GO" id="GO:0050829">
    <property type="term" value="P:defense response to Gram-negative bacterium"/>
    <property type="evidence" value="ECO:0007669"/>
    <property type="project" value="UniProtKB-UniRule"/>
</dbReference>
<evidence type="ECO:0000256" key="4">
    <source>
        <dbReference type="ARBA" id="ARBA00023157"/>
    </source>
</evidence>
<dbReference type="Proteomes" id="UP000297703">
    <property type="component" value="Unassembled WGS sequence"/>
</dbReference>
<feature type="signal peptide" evidence="8">
    <location>
        <begin position="1"/>
        <end position="20"/>
    </location>
</feature>
<dbReference type="PANTHER" id="PTHR10504:SF17">
    <property type="entry name" value="BPI FOLD-CONTAINING FAMILY C PROTEIN"/>
    <property type="match status" value="1"/>
</dbReference>
<keyword evidence="3 7" id="KW-0964">Secreted</keyword>
<dbReference type="SMART" id="SM00329">
    <property type="entry name" value="BPI2"/>
    <property type="match status" value="1"/>
</dbReference>
<sequence length="470" mass="52239">MLTFWYFFLLLHLLIQQLDANPGLKVRITQKGLDYGKEIGLEILKQRIKEESFPDWSGREKSGVGDVDYTISGVRINTIEFPDASVSLIPGIGIKLSTQRAYATVSVNWNIRTWLFKDSGSGTVSISGVFITAVFTMSQDSTGHPSMSLDSCQMSIRGVEVKLNGTISWLYKFFTKYLEKPIQRSLDTHSCPNIRQGIQQIDAQLRTLQVPTQIDAFAQIDYSLVNSPGVFQSYIDLDLKGAIYPVGNWTDLAFVPAPFILPDKSDSMLYFGISEYFFKSASLAYYTAGAFNITIVEELSSYFNVTTETFGNIIPEIAEYYVEAQPAMLNLRAAAAPVVSLQTDTFTLEICASMEVLAVLPDSTTQSIFTVNIIANTSASLTIFEQKLIGSLCLNRFQLFLADSSVGFFEVSLLENFLSYVLRNGVIPAANAKLKNGFPLPNLDQIPLLRPVVKVNEGYLLISTDIDYKL</sequence>
<comment type="function">
    <text evidence="7">The cytotoxic action of BPI is limited to many species of Gram-negative bacteria; this specificity may be explained by a strong affinity of the very basic N-terminal half for the negatively charged lipopolysaccharides that are unique to the Gram-negative bacterial outer envelope.</text>
</comment>
<reference evidence="11 12" key="2">
    <citation type="submission" date="2019-04" db="EMBL/GenBank/DDBJ databases">
        <title>The genome sequence of big-headed turtle.</title>
        <authorList>
            <person name="Gong S."/>
        </authorList>
    </citation>
    <scope>NUCLEOTIDE SEQUENCE [LARGE SCALE GENOMIC DNA]</scope>
    <source>
        <strain evidence="11">DO16091913</strain>
        <tissue evidence="11">Muscle</tissue>
    </source>
</reference>
<evidence type="ECO:0000259" key="9">
    <source>
        <dbReference type="SMART" id="SM00328"/>
    </source>
</evidence>
<organism evidence="11 12">
    <name type="scientific">Platysternon megacephalum</name>
    <name type="common">big-headed turtle</name>
    <dbReference type="NCBI Taxonomy" id="55544"/>
    <lineage>
        <taxon>Eukaryota</taxon>
        <taxon>Metazoa</taxon>
        <taxon>Chordata</taxon>
        <taxon>Craniata</taxon>
        <taxon>Vertebrata</taxon>
        <taxon>Euteleostomi</taxon>
        <taxon>Archelosauria</taxon>
        <taxon>Testudinata</taxon>
        <taxon>Testudines</taxon>
        <taxon>Cryptodira</taxon>
        <taxon>Durocryptodira</taxon>
        <taxon>Testudinoidea</taxon>
        <taxon>Platysternidae</taxon>
        <taxon>Platysternon</taxon>
    </lineage>
</organism>
<evidence type="ECO:0000256" key="5">
    <source>
        <dbReference type="ARBA" id="ARBA00023180"/>
    </source>
</evidence>
<keyword evidence="7" id="KW-0929">Antimicrobial</keyword>
<dbReference type="GO" id="GO:0008289">
    <property type="term" value="F:lipid binding"/>
    <property type="evidence" value="ECO:0007669"/>
    <property type="project" value="InterPro"/>
</dbReference>
<keyword evidence="7" id="KW-0044">Antibiotic</keyword>
<feature type="disulfide bond" evidence="6">
    <location>
        <begin position="152"/>
        <end position="191"/>
    </location>
</feature>
<proteinExistence type="inferred from homology"/>
<name>A0A4D9E5D1_9SAUR</name>
<dbReference type="InterPro" id="IPR030675">
    <property type="entry name" value="BPI/LBP"/>
</dbReference>
<evidence type="ECO:0000313" key="12">
    <source>
        <dbReference type="Proteomes" id="UP000297703"/>
    </source>
</evidence>
<accession>A0A4D9E5D1</accession>
<dbReference type="Pfam" id="PF02886">
    <property type="entry name" value="LBP_BPI_CETP_C"/>
    <property type="match status" value="1"/>
</dbReference>
<dbReference type="InterPro" id="IPR032942">
    <property type="entry name" value="BPI/LBP/Plunc"/>
</dbReference>
<keyword evidence="7" id="KW-0399">Innate immunity</keyword>
<keyword evidence="12" id="KW-1185">Reference proteome</keyword>
<evidence type="ECO:0000256" key="7">
    <source>
        <dbReference type="RuleBase" id="RU369039"/>
    </source>
</evidence>
<dbReference type="PANTHER" id="PTHR10504">
    <property type="entry name" value="BACTERICIDAL PERMEABILITY-INCREASING BPI PROTEIN-RELATED"/>
    <property type="match status" value="1"/>
</dbReference>
<comment type="caution">
    <text evidence="11">The sequence shown here is derived from an EMBL/GenBank/DDBJ whole genome shotgun (WGS) entry which is preliminary data.</text>
</comment>
<reference evidence="11 12" key="1">
    <citation type="submission" date="2019-04" db="EMBL/GenBank/DDBJ databases">
        <title>Draft genome of the big-headed turtle Platysternon megacephalum.</title>
        <authorList>
            <person name="Gong S."/>
        </authorList>
    </citation>
    <scope>NUCLEOTIDE SEQUENCE [LARGE SCALE GENOMIC DNA]</scope>
    <source>
        <strain evidence="11">DO16091913</strain>
        <tissue evidence="11">Muscle</tissue>
    </source>
</reference>
<evidence type="ECO:0000256" key="2">
    <source>
        <dbReference type="ARBA" id="ARBA00007292"/>
    </source>
</evidence>
<dbReference type="PIRSF" id="PIRSF002417">
    <property type="entry name" value="Lipid_binding_protein"/>
    <property type="match status" value="1"/>
</dbReference>
<evidence type="ECO:0000256" key="8">
    <source>
        <dbReference type="SAM" id="SignalP"/>
    </source>
</evidence>
<dbReference type="Gene3D" id="3.15.10.10">
    <property type="entry name" value="Bactericidal permeability-increasing protein, domain 1"/>
    <property type="match status" value="1"/>
</dbReference>
<evidence type="ECO:0000256" key="6">
    <source>
        <dbReference type="PIRSR" id="PIRSR002417-50"/>
    </source>
</evidence>
<protein>
    <recommendedName>
        <fullName evidence="7">Bactericidal permeability-increasing protein</fullName>
        <shortName evidence="7">BPI</shortName>
    </recommendedName>
</protein>
<dbReference type="InterPro" id="IPR017943">
    <property type="entry name" value="Bactericidal_perm-incr_a/b_dom"/>
</dbReference>
<evidence type="ECO:0000313" key="11">
    <source>
        <dbReference type="EMBL" id="TFK04757.1"/>
    </source>
</evidence>
<keyword evidence="7 8" id="KW-0732">Signal</keyword>
<dbReference type="InterPro" id="IPR017942">
    <property type="entry name" value="Lipid-bd_serum_glycop_N"/>
</dbReference>
<comment type="similarity">
    <text evidence="2">Belongs to the BPI/LBP/Plunc superfamily. BPI/LBP family.</text>
</comment>
<dbReference type="GO" id="GO:0045087">
    <property type="term" value="P:innate immune response"/>
    <property type="evidence" value="ECO:0007669"/>
    <property type="project" value="UniProtKB-UniRule"/>
</dbReference>
<dbReference type="SMART" id="SM00328">
    <property type="entry name" value="BPI1"/>
    <property type="match status" value="1"/>
</dbReference>
<comment type="subcellular location">
    <subcellularLocation>
        <location evidence="1 7">Secreted</location>
    </subcellularLocation>
</comment>
<gene>
    <name evidence="11" type="ORF">DR999_PMT12714</name>
</gene>
<dbReference type="InterPro" id="IPR001124">
    <property type="entry name" value="Lipid-bd_serum_glycop_C"/>
</dbReference>
<feature type="domain" description="Lipid-binding serum glycoprotein C-terminal" evidence="10">
    <location>
        <begin position="263"/>
        <end position="464"/>
    </location>
</feature>
<comment type="subunit">
    <text evidence="7">Monomer. Homodimer; disulfide-linked.</text>
</comment>
<dbReference type="GO" id="GO:0005615">
    <property type="term" value="C:extracellular space"/>
    <property type="evidence" value="ECO:0007669"/>
    <property type="project" value="UniProtKB-UniRule"/>
</dbReference>
<evidence type="ECO:0000256" key="1">
    <source>
        <dbReference type="ARBA" id="ARBA00004613"/>
    </source>
</evidence>
<comment type="domain">
    <text evidence="7">The N-terminal region may be exposed to the interior of the granule, whereas the C-terminal portion may be embedded in the membrane. During phagocytosis and degranulation, proteases may be released and activated and cleave BPI at the junction of the N- and C-terminal portions of the molecule, providing controlled release of the N-terminal antibacterial fragment when bacteria are ingested.</text>
</comment>
<dbReference type="AlphaFoldDB" id="A0A4D9E5D1"/>
<dbReference type="Pfam" id="PF01273">
    <property type="entry name" value="LBP_BPI_CETP"/>
    <property type="match status" value="1"/>
</dbReference>
<keyword evidence="5 7" id="KW-0325">Glycoprotein</keyword>
<dbReference type="EMBL" id="QXTE01000129">
    <property type="protein sequence ID" value="TFK04757.1"/>
    <property type="molecule type" value="Genomic_DNA"/>
</dbReference>
<feature type="chain" id="PRO_5020031614" description="Bactericidal permeability-increasing protein" evidence="8">
    <location>
        <begin position="21"/>
        <end position="470"/>
    </location>
</feature>